<dbReference type="AlphaFoldDB" id="F3QXZ9"/>
<feature type="chain" id="PRO_5003301018" description="Leucine Rich repeat-containing domain protein" evidence="1">
    <location>
        <begin position="32"/>
        <end position="395"/>
    </location>
</feature>
<dbReference type="Gene3D" id="3.80.10.10">
    <property type="entry name" value="Ribonuclease Inhibitor"/>
    <property type="match status" value="1"/>
</dbReference>
<accession>F3QXZ9</accession>
<dbReference type="RefSeq" id="WP_008629644.1">
    <property type="nucleotide sequence ID" value="NZ_GL883886.1"/>
</dbReference>
<feature type="signal peptide" evidence="1">
    <location>
        <begin position="1"/>
        <end position="31"/>
    </location>
</feature>
<evidence type="ECO:0000313" key="3">
    <source>
        <dbReference type="Proteomes" id="UP000005546"/>
    </source>
</evidence>
<dbReference type="Gene3D" id="3.40.50.12480">
    <property type="match status" value="1"/>
</dbReference>
<dbReference type="HOGENOM" id="CLU_698007_0_0_10"/>
<dbReference type="Proteomes" id="UP000005546">
    <property type="component" value="Unassembled WGS sequence"/>
</dbReference>
<sequence>MKRNVEQKQTAMKRILLPALFIMAMLCRLQAQNTETHVTVHAGENALETLLTEEQKQSLKHLTVTGTLLDEDYAFLRGGLLELLDTLDLRDAEIDTIPAGALGAMELYLVLPKMIECIGDYAFKGVCEVTGNFPFLGICEYENTKPKFIITQNHPELFYVQNETTSLICSKDKETVFYFTYKAPMFADKELVIPDGTKIIGSSAYRGEHLYLENNIVLPKSLDSVGSYAFSNIFPEIKTEYAINKMYPNGCEYNIGSVICEAKTPPAFAKIGDGNFIGDFCNLYVPEESIEKYKTANGWKRFRDIKSLERLKGSSVSFSSAKSCVIISELPESYIMEFPRRVKDMALFDIQGRKFLCCSAIDVKFSIKKNLLLLPYTIAHIKYADGTNETVKLIP</sequence>
<evidence type="ECO:0008006" key="4">
    <source>
        <dbReference type="Google" id="ProtNLM"/>
    </source>
</evidence>
<keyword evidence="3" id="KW-1185">Reference proteome</keyword>
<dbReference type="STRING" id="762982.HMPREF9442_03089"/>
<evidence type="ECO:0000313" key="2">
    <source>
        <dbReference type="EMBL" id="EGG50857.1"/>
    </source>
</evidence>
<protein>
    <recommendedName>
        <fullName evidence="4">Leucine Rich repeat-containing domain protein</fullName>
    </recommendedName>
</protein>
<dbReference type="OrthoDB" id="8440781at2"/>
<reference evidence="2 3" key="1">
    <citation type="submission" date="2011-02" db="EMBL/GenBank/DDBJ databases">
        <authorList>
            <person name="Weinstock G."/>
            <person name="Sodergren E."/>
            <person name="Clifton S."/>
            <person name="Fulton L."/>
            <person name="Fulton B."/>
            <person name="Courtney L."/>
            <person name="Fronick C."/>
            <person name="Harrison M."/>
            <person name="Strong C."/>
            <person name="Farmer C."/>
            <person name="Delahaunty K."/>
            <person name="Markovic C."/>
            <person name="Hall O."/>
            <person name="Minx P."/>
            <person name="Tomlinson C."/>
            <person name="Mitreva M."/>
            <person name="Hou S."/>
            <person name="Chen J."/>
            <person name="Wollam A."/>
            <person name="Pepin K.H."/>
            <person name="Johnson M."/>
            <person name="Bhonagiri V."/>
            <person name="Zhang X."/>
            <person name="Suruliraj S."/>
            <person name="Warren W."/>
            <person name="Chinwalla A."/>
            <person name="Mardis E.R."/>
            <person name="Wilson R.K."/>
        </authorList>
    </citation>
    <scope>NUCLEOTIDE SEQUENCE [LARGE SCALE GENOMIC DNA]</scope>
    <source>
        <strain evidence="2 3">YIT 11841</strain>
    </source>
</reference>
<organism evidence="2 3">
    <name type="scientific">Paraprevotella xylaniphila YIT 11841</name>
    <dbReference type="NCBI Taxonomy" id="762982"/>
    <lineage>
        <taxon>Bacteria</taxon>
        <taxon>Pseudomonadati</taxon>
        <taxon>Bacteroidota</taxon>
        <taxon>Bacteroidia</taxon>
        <taxon>Bacteroidales</taxon>
        <taxon>Prevotellaceae</taxon>
        <taxon>Paraprevotella</taxon>
    </lineage>
</organism>
<comment type="caution">
    <text evidence="2">The sequence shown here is derived from an EMBL/GenBank/DDBJ whole genome shotgun (WGS) entry which is preliminary data.</text>
</comment>
<dbReference type="eggNOG" id="ENOG502ZX3V">
    <property type="taxonomic scope" value="Bacteria"/>
</dbReference>
<gene>
    <name evidence="2" type="ORF">HMPREF9442_03089</name>
</gene>
<name>F3QXZ9_9BACT</name>
<dbReference type="InterPro" id="IPR032675">
    <property type="entry name" value="LRR_dom_sf"/>
</dbReference>
<keyword evidence="1" id="KW-0732">Signal</keyword>
<dbReference type="GeneID" id="98398485"/>
<evidence type="ECO:0000256" key="1">
    <source>
        <dbReference type="SAM" id="SignalP"/>
    </source>
</evidence>
<proteinExistence type="predicted"/>
<dbReference type="EMBL" id="AFBR01000091">
    <property type="protein sequence ID" value="EGG50857.1"/>
    <property type="molecule type" value="Genomic_DNA"/>
</dbReference>